<feature type="region of interest" description="Disordered" evidence="1">
    <location>
        <begin position="12"/>
        <end position="79"/>
    </location>
</feature>
<keyword evidence="3" id="KW-1185">Reference proteome</keyword>
<dbReference type="AlphaFoldDB" id="A0A5N5GEW3"/>
<reference evidence="3" key="2">
    <citation type="submission" date="2019-10" db="EMBL/GenBank/DDBJ databases">
        <title>A de novo genome assembly of a pear dwarfing rootstock.</title>
        <authorList>
            <person name="Wang F."/>
            <person name="Wang J."/>
            <person name="Li S."/>
            <person name="Zhang Y."/>
            <person name="Fang M."/>
            <person name="Ma L."/>
            <person name="Zhao Y."/>
            <person name="Jiang S."/>
        </authorList>
    </citation>
    <scope>NUCLEOTIDE SEQUENCE [LARGE SCALE GENOMIC DNA]</scope>
</reference>
<dbReference type="Proteomes" id="UP000327157">
    <property type="component" value="Chromosome 9"/>
</dbReference>
<evidence type="ECO:0000313" key="2">
    <source>
        <dbReference type="EMBL" id="KAB2613667.1"/>
    </source>
</evidence>
<gene>
    <name evidence="2" type="ORF">D8674_035983</name>
</gene>
<protein>
    <submittedName>
        <fullName evidence="2">Uncharacterized protein</fullName>
    </submittedName>
</protein>
<proteinExistence type="predicted"/>
<evidence type="ECO:0000313" key="3">
    <source>
        <dbReference type="Proteomes" id="UP000327157"/>
    </source>
</evidence>
<sequence length="112" mass="12465">MKFLLELGSCYRSSSTRTQNHVTRSTHERSSKSGRGHQWRPALVAISEDGVVSGHEGNVQSKKMTSAKGRRPRAKAPSFSYTTSDDFQYYSRRNDGPTMVPAAFSAATPFMF</sequence>
<dbReference type="EMBL" id="SMOL01000458">
    <property type="protein sequence ID" value="KAB2613667.1"/>
    <property type="molecule type" value="Genomic_DNA"/>
</dbReference>
<evidence type="ECO:0000256" key="1">
    <source>
        <dbReference type="SAM" id="MobiDB-lite"/>
    </source>
</evidence>
<reference evidence="2 3" key="1">
    <citation type="submission" date="2019-09" db="EMBL/GenBank/DDBJ databases">
        <authorList>
            <person name="Ou C."/>
        </authorList>
    </citation>
    <scope>NUCLEOTIDE SEQUENCE [LARGE SCALE GENOMIC DNA]</scope>
    <source>
        <strain evidence="2">S2</strain>
        <tissue evidence="2">Leaf</tissue>
    </source>
</reference>
<dbReference type="PANTHER" id="PTHR35318">
    <property type="entry name" value="BNAA10G08410D PROTEIN"/>
    <property type="match status" value="1"/>
</dbReference>
<name>A0A5N5GEW3_9ROSA</name>
<dbReference type="PANTHER" id="PTHR35318:SF2">
    <property type="entry name" value="OS08G0138900 PROTEIN"/>
    <property type="match status" value="1"/>
</dbReference>
<dbReference type="OrthoDB" id="1165217at2759"/>
<organism evidence="2 3">
    <name type="scientific">Pyrus ussuriensis x Pyrus communis</name>
    <dbReference type="NCBI Taxonomy" id="2448454"/>
    <lineage>
        <taxon>Eukaryota</taxon>
        <taxon>Viridiplantae</taxon>
        <taxon>Streptophyta</taxon>
        <taxon>Embryophyta</taxon>
        <taxon>Tracheophyta</taxon>
        <taxon>Spermatophyta</taxon>
        <taxon>Magnoliopsida</taxon>
        <taxon>eudicotyledons</taxon>
        <taxon>Gunneridae</taxon>
        <taxon>Pentapetalae</taxon>
        <taxon>rosids</taxon>
        <taxon>fabids</taxon>
        <taxon>Rosales</taxon>
        <taxon>Rosaceae</taxon>
        <taxon>Amygdaloideae</taxon>
        <taxon>Maleae</taxon>
        <taxon>Pyrus</taxon>
    </lineage>
</organism>
<accession>A0A5N5GEW3</accession>
<feature type="compositionally biased region" description="Polar residues" evidence="1">
    <location>
        <begin position="12"/>
        <end position="23"/>
    </location>
</feature>
<reference evidence="2 3" key="3">
    <citation type="submission" date="2019-11" db="EMBL/GenBank/DDBJ databases">
        <title>A de novo genome assembly of a pear dwarfing rootstock.</title>
        <authorList>
            <person name="Wang F."/>
            <person name="Wang J."/>
            <person name="Li S."/>
            <person name="Zhang Y."/>
            <person name="Fang M."/>
            <person name="Ma L."/>
            <person name="Zhao Y."/>
            <person name="Jiang S."/>
        </authorList>
    </citation>
    <scope>NUCLEOTIDE SEQUENCE [LARGE SCALE GENOMIC DNA]</scope>
    <source>
        <strain evidence="2">S2</strain>
        <tissue evidence="2">Leaf</tissue>
    </source>
</reference>
<comment type="caution">
    <text evidence="2">The sequence shown here is derived from an EMBL/GenBank/DDBJ whole genome shotgun (WGS) entry which is preliminary data.</text>
</comment>